<protein>
    <submittedName>
        <fullName evidence="1">Uncharacterized protein</fullName>
    </submittedName>
</protein>
<evidence type="ECO:0000313" key="1">
    <source>
        <dbReference type="EMBL" id="GAF05047.1"/>
    </source>
</evidence>
<comment type="caution">
    <text evidence="1">The sequence shown here is derived from an EMBL/GenBank/DDBJ whole genome shotgun (WGS) entry which is preliminary data.</text>
</comment>
<dbReference type="AlphaFoldDB" id="W7Y9N2"/>
<dbReference type="PROSITE" id="PS51257">
    <property type="entry name" value="PROKAR_LIPOPROTEIN"/>
    <property type="match status" value="1"/>
</dbReference>
<dbReference type="EMBL" id="BAMD01000066">
    <property type="protein sequence ID" value="GAF05047.1"/>
    <property type="molecule type" value="Genomic_DNA"/>
</dbReference>
<evidence type="ECO:0000313" key="2">
    <source>
        <dbReference type="Proteomes" id="UP000019402"/>
    </source>
</evidence>
<dbReference type="STRING" id="869213.GCA_000517085_04075"/>
<proteinExistence type="predicted"/>
<sequence length="358" mass="39261">MKNKLIYGLFSLVFLLAACDDDDSNEFFESATVSIDVSEVTIFDSPFDIELTVSNPGVDMLTLTGGELVSEELSVEDMSASKSLSALDFGGYWKADSSLVLTTTIDFDSYMSTSQHSIDVVDAIAATGGDMIYEYDSVYSRVSFDVETMFNDIESIVVEKKVITSVDADPAFVEMESKSAMMTYMFKDSVYGVDFNLEDTIVYKITAMSGAYMETKMIEIPVGAQSLVVEDPGVLSDSKDSFELVKDAGEITFTSTDISRGFTSSDVAFVKVEIGDEFETEEDVYNLSKVVDVVEAASLVSSVDNVVIGEMYAYKFDYMGNVMYGVLTVSEVTSTVIGDDENSITFSYSQAVKYEKDK</sequence>
<accession>W7Y9N2</accession>
<gene>
    <name evidence="1" type="ORF">JCM21142_93770</name>
</gene>
<keyword evidence="2" id="KW-1185">Reference proteome</keyword>
<reference evidence="1 2" key="1">
    <citation type="journal article" date="2014" name="Genome Announc.">
        <title>Draft Genome Sequence of Cytophaga fermentans JCM 21142T, a Facultative Anaerobe Isolated from Marine Mud.</title>
        <authorList>
            <person name="Starns D."/>
            <person name="Oshima K."/>
            <person name="Suda W."/>
            <person name="Iino T."/>
            <person name="Yuki M."/>
            <person name="Inoue J."/>
            <person name="Kitamura K."/>
            <person name="Iida T."/>
            <person name="Darby A."/>
            <person name="Hattori M."/>
            <person name="Ohkuma M."/>
        </authorList>
    </citation>
    <scope>NUCLEOTIDE SEQUENCE [LARGE SCALE GENOMIC DNA]</scope>
    <source>
        <strain evidence="1 2">JCM 21142</strain>
    </source>
</reference>
<dbReference type="OrthoDB" id="10002993at2"/>
<organism evidence="1 2">
    <name type="scientific">Saccharicrinis fermentans DSM 9555 = JCM 21142</name>
    <dbReference type="NCBI Taxonomy" id="869213"/>
    <lineage>
        <taxon>Bacteria</taxon>
        <taxon>Pseudomonadati</taxon>
        <taxon>Bacteroidota</taxon>
        <taxon>Bacteroidia</taxon>
        <taxon>Marinilabiliales</taxon>
        <taxon>Marinilabiliaceae</taxon>
        <taxon>Saccharicrinis</taxon>
    </lineage>
</organism>
<dbReference type="RefSeq" id="WP_027473371.1">
    <property type="nucleotide sequence ID" value="NZ_BAMD01000066.1"/>
</dbReference>
<name>W7Y9N2_9BACT</name>
<dbReference type="Proteomes" id="UP000019402">
    <property type="component" value="Unassembled WGS sequence"/>
</dbReference>